<proteinExistence type="predicted"/>
<evidence type="ECO:0000256" key="1">
    <source>
        <dbReference type="SAM" id="MobiDB-lite"/>
    </source>
</evidence>
<dbReference type="RefSeq" id="WP_221025039.1">
    <property type="nucleotide sequence ID" value="NZ_JAIEZQ010000002.1"/>
</dbReference>
<feature type="transmembrane region" description="Helical" evidence="2">
    <location>
        <begin position="28"/>
        <end position="49"/>
    </location>
</feature>
<keyword evidence="2" id="KW-0472">Membrane</keyword>
<comment type="caution">
    <text evidence="3">The sequence shown here is derived from an EMBL/GenBank/DDBJ whole genome shotgun (WGS) entry which is preliminary data.</text>
</comment>
<name>A0ABS7RJQ1_9ACTN</name>
<feature type="compositionally biased region" description="Basic and acidic residues" evidence="1">
    <location>
        <begin position="74"/>
        <end position="85"/>
    </location>
</feature>
<keyword evidence="2" id="KW-1133">Transmembrane helix</keyword>
<evidence type="ECO:0000313" key="3">
    <source>
        <dbReference type="EMBL" id="MBY9075272.1"/>
    </source>
</evidence>
<accession>A0ABS7RJQ1</accession>
<gene>
    <name evidence="3" type="ORF">K1X13_10625</name>
</gene>
<dbReference type="EMBL" id="JAIEZQ010000002">
    <property type="protein sequence ID" value="MBY9075272.1"/>
    <property type="molecule type" value="Genomic_DNA"/>
</dbReference>
<reference evidence="3 4" key="1">
    <citation type="submission" date="2021-08" db="EMBL/GenBank/DDBJ databases">
        <title>Nocardioides bacterium WL0053 sp. nov., isolated from the sediment.</title>
        <authorList>
            <person name="Wang L."/>
            <person name="Zhang D."/>
            <person name="Zhang A."/>
        </authorList>
    </citation>
    <scope>NUCLEOTIDE SEQUENCE [LARGE SCALE GENOMIC DNA]</scope>
    <source>
        <strain evidence="3 4">WL0053</strain>
    </source>
</reference>
<organism evidence="3 4">
    <name type="scientific">Nocardioides jiangsuensis</name>
    <dbReference type="NCBI Taxonomy" id="2866161"/>
    <lineage>
        <taxon>Bacteria</taxon>
        <taxon>Bacillati</taxon>
        <taxon>Actinomycetota</taxon>
        <taxon>Actinomycetes</taxon>
        <taxon>Propionibacteriales</taxon>
        <taxon>Nocardioidaceae</taxon>
        <taxon>Nocardioides</taxon>
    </lineage>
</organism>
<evidence type="ECO:0000256" key="2">
    <source>
        <dbReference type="SAM" id="Phobius"/>
    </source>
</evidence>
<feature type="region of interest" description="Disordered" evidence="1">
    <location>
        <begin position="58"/>
        <end position="85"/>
    </location>
</feature>
<feature type="compositionally biased region" description="Acidic residues" evidence="1">
    <location>
        <begin position="63"/>
        <end position="73"/>
    </location>
</feature>
<keyword evidence="2" id="KW-0812">Transmembrane</keyword>
<dbReference type="Proteomes" id="UP000754710">
    <property type="component" value="Unassembled WGS sequence"/>
</dbReference>
<keyword evidence="4" id="KW-1185">Reference proteome</keyword>
<evidence type="ECO:0000313" key="4">
    <source>
        <dbReference type="Proteomes" id="UP000754710"/>
    </source>
</evidence>
<protein>
    <submittedName>
        <fullName evidence="3">Uncharacterized protein</fullName>
    </submittedName>
</protein>
<sequence>MSTLSTTLWAVVLPLVQQGPDPEDVKPGWLGFGVFLALAAAVVVLAFSFRKQLRKAKQHFEAEEAGPAEENDEETRPTENGDTPR</sequence>